<keyword evidence="1" id="KW-0812">Transmembrane</keyword>
<protein>
    <recommendedName>
        <fullName evidence="4">Cation transporter</fullName>
    </recommendedName>
</protein>
<keyword evidence="1" id="KW-1133">Transmembrane helix</keyword>
<proteinExistence type="predicted"/>
<feature type="transmembrane region" description="Helical" evidence="1">
    <location>
        <begin position="44"/>
        <end position="61"/>
    </location>
</feature>
<accession>A0ABW6FC80</accession>
<feature type="transmembrane region" description="Helical" evidence="1">
    <location>
        <begin position="6"/>
        <end position="23"/>
    </location>
</feature>
<evidence type="ECO:0000313" key="2">
    <source>
        <dbReference type="EMBL" id="MFD4828138.1"/>
    </source>
</evidence>
<feature type="transmembrane region" description="Helical" evidence="1">
    <location>
        <begin position="67"/>
        <end position="84"/>
    </location>
</feature>
<organism evidence="2 3">
    <name type="scientific">Streptomyces rubiginosohelvolus</name>
    <dbReference type="NCBI Taxonomy" id="67362"/>
    <lineage>
        <taxon>Bacteria</taxon>
        <taxon>Bacillati</taxon>
        <taxon>Actinomycetota</taxon>
        <taxon>Actinomycetes</taxon>
        <taxon>Kitasatosporales</taxon>
        <taxon>Streptomycetaceae</taxon>
        <taxon>Streptomyces</taxon>
    </lineage>
</organism>
<sequence>MDIPDWLLWPALAAALLEAFAVIRGIRRLRKADPAVRTNARLDLLDNVASLFIVTGLLLGMTAGESWLWLSFTGFTLLTLVYAAKSLRLLRARHTAA</sequence>
<dbReference type="Proteomes" id="UP001598352">
    <property type="component" value="Unassembled WGS sequence"/>
</dbReference>
<keyword evidence="1" id="KW-0472">Membrane</keyword>
<reference evidence="2 3" key="1">
    <citation type="submission" date="2024-09" db="EMBL/GenBank/DDBJ databases">
        <title>The Natural Products Discovery Center: Release of the First 8490 Sequenced Strains for Exploring Actinobacteria Biosynthetic Diversity.</title>
        <authorList>
            <person name="Kalkreuter E."/>
            <person name="Kautsar S.A."/>
            <person name="Yang D."/>
            <person name="Bader C.D."/>
            <person name="Teijaro C.N."/>
            <person name="Fluegel L."/>
            <person name="Davis C.M."/>
            <person name="Simpson J.R."/>
            <person name="Lauterbach L."/>
            <person name="Steele A.D."/>
            <person name="Gui C."/>
            <person name="Meng S."/>
            <person name="Li G."/>
            <person name="Viehrig K."/>
            <person name="Ye F."/>
            <person name="Su P."/>
            <person name="Kiefer A.F."/>
            <person name="Nichols A."/>
            <person name="Cepeda A.J."/>
            <person name="Yan W."/>
            <person name="Fan B."/>
            <person name="Jiang Y."/>
            <person name="Adhikari A."/>
            <person name="Zheng C.-J."/>
            <person name="Schuster L."/>
            <person name="Cowan T.M."/>
            <person name="Smanski M.J."/>
            <person name="Chevrette M.G."/>
            <person name="De Carvalho L.P.S."/>
            <person name="Shen B."/>
        </authorList>
    </citation>
    <scope>NUCLEOTIDE SEQUENCE [LARGE SCALE GENOMIC DNA]</scope>
    <source>
        <strain evidence="2 3">NPDC058428</strain>
    </source>
</reference>
<name>A0ABW6FC80_9ACTN</name>
<dbReference type="EMBL" id="JBHXKZ010000061">
    <property type="protein sequence ID" value="MFD4828138.1"/>
    <property type="molecule type" value="Genomic_DNA"/>
</dbReference>
<keyword evidence="3" id="KW-1185">Reference proteome</keyword>
<evidence type="ECO:0000313" key="3">
    <source>
        <dbReference type="Proteomes" id="UP001598352"/>
    </source>
</evidence>
<dbReference type="RefSeq" id="WP_382778112.1">
    <property type="nucleotide sequence ID" value="NZ_JBHXKZ010000061.1"/>
</dbReference>
<evidence type="ECO:0000256" key="1">
    <source>
        <dbReference type="SAM" id="Phobius"/>
    </source>
</evidence>
<gene>
    <name evidence="2" type="ORF">ACFWOQ_36790</name>
</gene>
<comment type="caution">
    <text evidence="2">The sequence shown here is derived from an EMBL/GenBank/DDBJ whole genome shotgun (WGS) entry which is preliminary data.</text>
</comment>
<evidence type="ECO:0008006" key="4">
    <source>
        <dbReference type="Google" id="ProtNLM"/>
    </source>
</evidence>